<dbReference type="InterPro" id="IPR024723">
    <property type="entry name" value="Termicin"/>
</dbReference>
<dbReference type="Pfam" id="PF11415">
    <property type="entry name" value="Toxin_37"/>
    <property type="match status" value="1"/>
</dbReference>
<name>C9W4G8_9NEOP</name>
<dbReference type="SMR" id="C9W4G8"/>
<sequence length="62" mass="6908">MKTLAILLVFLVVVCVFVAQHPAYAGCEFQTCWATCQAQHQIYFRRAFCDGPTCKCVYVTGG</sequence>
<evidence type="ECO:0000313" key="2">
    <source>
        <dbReference type="EMBL" id="ACO36854.1"/>
    </source>
</evidence>
<protein>
    <submittedName>
        <fullName evidence="2">Termicin</fullName>
    </submittedName>
</protein>
<proteinExistence type="evidence at transcript level"/>
<feature type="signal peptide" evidence="1">
    <location>
        <begin position="1"/>
        <end position="25"/>
    </location>
</feature>
<dbReference type="EMBL" id="FJ184552">
    <property type="protein sequence ID" value="ACO36854.1"/>
    <property type="molecule type" value="mRNA"/>
</dbReference>
<reference evidence="2" key="1">
    <citation type="journal article" date="2012" name="Genet. Mol. Res.">
        <title>Differences in numbers of termicins expressed in two termite species affected by fungal contamination of their environments.</title>
        <authorList>
            <person name="Xu P."/>
            <person name="Xhi M."/>
            <person name="Lai R."/>
            <person name="Chen X.X."/>
        </authorList>
    </citation>
    <scope>NUCLEOTIDE SEQUENCE</scope>
</reference>
<organism evidence="2">
    <name type="scientific">Odontotermes formosanus</name>
    <dbReference type="NCBI Taxonomy" id="60588"/>
    <lineage>
        <taxon>Eukaryota</taxon>
        <taxon>Metazoa</taxon>
        <taxon>Ecdysozoa</taxon>
        <taxon>Arthropoda</taxon>
        <taxon>Hexapoda</taxon>
        <taxon>Insecta</taxon>
        <taxon>Pterygota</taxon>
        <taxon>Neoptera</taxon>
        <taxon>Polyneoptera</taxon>
        <taxon>Dictyoptera</taxon>
        <taxon>Blattodea</taxon>
        <taxon>Blattoidea</taxon>
        <taxon>Termitoidae</taxon>
        <taxon>Termitidae</taxon>
        <taxon>Macrotermitinae</taxon>
        <taxon>Odontotermes</taxon>
    </lineage>
</organism>
<accession>C9W4G8</accession>
<dbReference type="GO" id="GO:0051707">
    <property type="term" value="P:response to other organism"/>
    <property type="evidence" value="ECO:0007669"/>
    <property type="project" value="UniProtKB-ARBA"/>
</dbReference>
<feature type="chain" id="PRO_5003004282" evidence="1">
    <location>
        <begin position="26"/>
        <end position="62"/>
    </location>
</feature>
<dbReference type="InterPro" id="IPR036574">
    <property type="entry name" value="Scorpion_toxin-like_sf"/>
</dbReference>
<keyword evidence="1" id="KW-0732">Signal</keyword>
<dbReference type="AlphaFoldDB" id="C9W4G8"/>
<dbReference type="SUPFAM" id="SSF57095">
    <property type="entry name" value="Scorpion toxin-like"/>
    <property type="match status" value="1"/>
</dbReference>
<evidence type="ECO:0000256" key="1">
    <source>
        <dbReference type="SAM" id="SignalP"/>
    </source>
</evidence>